<dbReference type="PANTHER" id="PTHR30363:SF44">
    <property type="entry name" value="AGA OPERON TRANSCRIPTIONAL REPRESSOR-RELATED"/>
    <property type="match status" value="1"/>
</dbReference>
<dbReference type="PANTHER" id="PTHR30363">
    <property type="entry name" value="HTH-TYPE TRANSCRIPTIONAL REGULATOR SRLR-RELATED"/>
    <property type="match status" value="1"/>
</dbReference>
<dbReference type="InterPro" id="IPR036390">
    <property type="entry name" value="WH_DNA-bd_sf"/>
</dbReference>
<proteinExistence type="predicted"/>
<protein>
    <submittedName>
        <fullName evidence="4">DeoR/GlpR family DNA-binding transcription regulator</fullName>
    </submittedName>
</protein>
<dbReference type="Gene3D" id="1.10.10.10">
    <property type="entry name" value="Winged helix-like DNA-binding domain superfamily/Winged helix DNA-binding domain"/>
    <property type="match status" value="1"/>
</dbReference>
<keyword evidence="4" id="KW-0238">DNA-binding</keyword>
<dbReference type="InterPro" id="IPR050313">
    <property type="entry name" value="Carb_Metab_HTH_regulators"/>
</dbReference>
<dbReference type="GO" id="GO:0003677">
    <property type="term" value="F:DNA binding"/>
    <property type="evidence" value="ECO:0007669"/>
    <property type="project" value="UniProtKB-KW"/>
</dbReference>
<name>A0ABP7BA70_9MICO</name>
<evidence type="ECO:0000259" key="3">
    <source>
        <dbReference type="PROSITE" id="PS51000"/>
    </source>
</evidence>
<dbReference type="PROSITE" id="PS51000">
    <property type="entry name" value="HTH_DEOR_2"/>
    <property type="match status" value="1"/>
</dbReference>
<dbReference type="InterPro" id="IPR037171">
    <property type="entry name" value="NagB/RpiA_transferase-like"/>
</dbReference>
<dbReference type="EMBL" id="BAAAYV010000005">
    <property type="protein sequence ID" value="GAA3652416.1"/>
    <property type="molecule type" value="Genomic_DNA"/>
</dbReference>
<dbReference type="Pfam" id="PF08220">
    <property type="entry name" value="HTH_DeoR"/>
    <property type="match status" value="1"/>
</dbReference>
<dbReference type="PRINTS" id="PR00037">
    <property type="entry name" value="HTHLACR"/>
</dbReference>
<feature type="domain" description="HTH deoR-type" evidence="3">
    <location>
        <begin position="9"/>
        <end position="64"/>
    </location>
</feature>
<dbReference type="Proteomes" id="UP001410795">
    <property type="component" value="Unassembled WGS sequence"/>
</dbReference>
<gene>
    <name evidence="4" type="ORF">GCM10022202_10300</name>
</gene>
<evidence type="ECO:0000313" key="5">
    <source>
        <dbReference type="Proteomes" id="UP001410795"/>
    </source>
</evidence>
<evidence type="ECO:0000256" key="1">
    <source>
        <dbReference type="ARBA" id="ARBA00023015"/>
    </source>
</evidence>
<accession>A0ABP7BA70</accession>
<dbReference type="SMART" id="SM00420">
    <property type="entry name" value="HTH_DEOR"/>
    <property type="match status" value="1"/>
</dbReference>
<dbReference type="Pfam" id="PF00455">
    <property type="entry name" value="DeoRC"/>
    <property type="match status" value="1"/>
</dbReference>
<organism evidence="4 5">
    <name type="scientific">Microbacterium marinilacus</name>
    <dbReference type="NCBI Taxonomy" id="415209"/>
    <lineage>
        <taxon>Bacteria</taxon>
        <taxon>Bacillati</taxon>
        <taxon>Actinomycetota</taxon>
        <taxon>Actinomycetes</taxon>
        <taxon>Micrococcales</taxon>
        <taxon>Microbacteriaceae</taxon>
        <taxon>Microbacterium</taxon>
    </lineage>
</organism>
<dbReference type="Gene3D" id="3.40.50.1360">
    <property type="match status" value="1"/>
</dbReference>
<dbReference type="SMART" id="SM01134">
    <property type="entry name" value="DeoRC"/>
    <property type="match status" value="1"/>
</dbReference>
<dbReference type="RefSeq" id="WP_221855471.1">
    <property type="nucleotide sequence ID" value="NZ_BAAAYV010000005.1"/>
</dbReference>
<keyword evidence="5" id="KW-1185">Reference proteome</keyword>
<reference evidence="5" key="1">
    <citation type="journal article" date="2019" name="Int. J. Syst. Evol. Microbiol.">
        <title>The Global Catalogue of Microorganisms (GCM) 10K type strain sequencing project: providing services to taxonomists for standard genome sequencing and annotation.</title>
        <authorList>
            <consortium name="The Broad Institute Genomics Platform"/>
            <consortium name="The Broad Institute Genome Sequencing Center for Infectious Disease"/>
            <person name="Wu L."/>
            <person name="Ma J."/>
        </authorList>
    </citation>
    <scope>NUCLEOTIDE SEQUENCE [LARGE SCALE GENOMIC DNA]</scope>
    <source>
        <strain evidence="5">JCM 16546</strain>
    </source>
</reference>
<evidence type="ECO:0000313" key="4">
    <source>
        <dbReference type="EMBL" id="GAA3652416.1"/>
    </source>
</evidence>
<comment type="caution">
    <text evidence="4">The sequence shown here is derived from an EMBL/GenBank/DDBJ whole genome shotgun (WGS) entry which is preliminary data.</text>
</comment>
<dbReference type="InterPro" id="IPR014036">
    <property type="entry name" value="DeoR-like_C"/>
</dbReference>
<keyword evidence="1" id="KW-0805">Transcription regulation</keyword>
<dbReference type="InterPro" id="IPR001034">
    <property type="entry name" value="DeoR_HTH"/>
</dbReference>
<keyword evidence="2" id="KW-0804">Transcription</keyword>
<sequence length="254" mass="26858">MGLTGNLDAQRRREELVELAGAPEGVMIEAAAERFGVSSMTIRRDLLELEAEGLIRRVRGGATASPRARPFDARRAIRASAKRAIAEKALRLVPHSGTIALDASTTISMLASMIGPRGGLAVYTNSVETFQILHRVDGVSAVLSGGSAEPTTGSFVGPIARRSLGSIYFDVFFASADGLDAEDGTSEVSPEEAEPKLAMAANATTVVLCADSSKLGRRSVARALESADYSVLITELDPDDEALAPFRRSGRQIL</sequence>
<dbReference type="SUPFAM" id="SSF100950">
    <property type="entry name" value="NagB/RpiA/CoA transferase-like"/>
    <property type="match status" value="1"/>
</dbReference>
<dbReference type="InterPro" id="IPR036388">
    <property type="entry name" value="WH-like_DNA-bd_sf"/>
</dbReference>
<evidence type="ECO:0000256" key="2">
    <source>
        <dbReference type="ARBA" id="ARBA00023163"/>
    </source>
</evidence>
<dbReference type="SUPFAM" id="SSF46785">
    <property type="entry name" value="Winged helix' DNA-binding domain"/>
    <property type="match status" value="1"/>
</dbReference>